<evidence type="ECO:0000313" key="3">
    <source>
        <dbReference type="EMBL" id="KAJ1726378.1"/>
    </source>
</evidence>
<evidence type="ECO:0000313" key="4">
    <source>
        <dbReference type="Proteomes" id="UP001143981"/>
    </source>
</evidence>
<dbReference type="Proteomes" id="UP001143981">
    <property type="component" value="Unassembled WGS sequence"/>
</dbReference>
<dbReference type="GO" id="GO:0005739">
    <property type="term" value="C:mitochondrion"/>
    <property type="evidence" value="ECO:0007669"/>
    <property type="project" value="GOC"/>
</dbReference>
<feature type="compositionally biased region" description="Low complexity" evidence="1">
    <location>
        <begin position="10"/>
        <end position="19"/>
    </location>
</feature>
<organism evidence="3 4">
    <name type="scientific">Coemansia biformis</name>
    <dbReference type="NCBI Taxonomy" id="1286918"/>
    <lineage>
        <taxon>Eukaryota</taxon>
        <taxon>Fungi</taxon>
        <taxon>Fungi incertae sedis</taxon>
        <taxon>Zoopagomycota</taxon>
        <taxon>Kickxellomycotina</taxon>
        <taxon>Kickxellomycetes</taxon>
        <taxon>Kickxellales</taxon>
        <taxon>Kickxellaceae</taxon>
        <taxon>Coemansia</taxon>
    </lineage>
</organism>
<gene>
    <name evidence="3" type="ORF">LPJ61_005227</name>
</gene>
<proteinExistence type="predicted"/>
<accession>A0A9W8CTZ1</accession>
<dbReference type="PANTHER" id="PTHR13156">
    <property type="entry name" value="NADH-UBIQUINONE OXIDOREDUCTASE 13 KD-A SUBUNIT"/>
    <property type="match status" value="1"/>
</dbReference>
<protein>
    <recommendedName>
        <fullName evidence="2">Zinc finger CHCC-type domain-containing protein</fullName>
    </recommendedName>
</protein>
<keyword evidence="4" id="KW-1185">Reference proteome</keyword>
<dbReference type="PANTHER" id="PTHR13156:SF0">
    <property type="entry name" value="NADH DEHYDROGENASE [UBIQUINONE] IRON-SULFUR PROTEIN 6, MITOCHONDRIAL"/>
    <property type="match status" value="1"/>
</dbReference>
<sequence length="119" mass="12983">MPAFQRSKSTAAVAPTAPAGPIEQAPNRAVTWSETQRPRTDVIDDPRFVQADLDGQPRPMAAIELIAEEPVREVDSRLACCDGGGGALGHPRVWINLDEGKIEDCGYCGLRFKRSPHHH</sequence>
<dbReference type="EMBL" id="JANBOI010001595">
    <property type="protein sequence ID" value="KAJ1726378.1"/>
    <property type="molecule type" value="Genomic_DNA"/>
</dbReference>
<dbReference type="GO" id="GO:0006120">
    <property type="term" value="P:mitochondrial electron transport, NADH to ubiquinone"/>
    <property type="evidence" value="ECO:0007669"/>
    <property type="project" value="TreeGrafter"/>
</dbReference>
<dbReference type="Gene3D" id="2.60.260.40">
    <property type="entry name" value="q5lls5 like domains"/>
    <property type="match status" value="1"/>
</dbReference>
<dbReference type="InterPro" id="IPR019401">
    <property type="entry name" value="Znf_CHCC"/>
</dbReference>
<dbReference type="AlphaFoldDB" id="A0A9W8CTZ1"/>
<evidence type="ECO:0000256" key="1">
    <source>
        <dbReference type="SAM" id="MobiDB-lite"/>
    </source>
</evidence>
<dbReference type="OrthoDB" id="307899at2759"/>
<name>A0A9W8CTZ1_9FUNG</name>
<reference evidence="3" key="1">
    <citation type="submission" date="2022-07" db="EMBL/GenBank/DDBJ databases">
        <title>Phylogenomic reconstructions and comparative analyses of Kickxellomycotina fungi.</title>
        <authorList>
            <person name="Reynolds N.K."/>
            <person name="Stajich J.E."/>
            <person name="Barry K."/>
            <person name="Grigoriev I.V."/>
            <person name="Crous P."/>
            <person name="Smith M.E."/>
        </authorList>
    </citation>
    <scope>NUCLEOTIDE SEQUENCE</scope>
    <source>
        <strain evidence="3">BCRC 34381</strain>
    </source>
</reference>
<feature type="region of interest" description="Disordered" evidence="1">
    <location>
        <begin position="1"/>
        <end position="43"/>
    </location>
</feature>
<feature type="domain" description="Zinc finger CHCC-type" evidence="2">
    <location>
        <begin position="77"/>
        <end position="112"/>
    </location>
</feature>
<evidence type="ECO:0000259" key="2">
    <source>
        <dbReference type="Pfam" id="PF10276"/>
    </source>
</evidence>
<comment type="caution">
    <text evidence="3">The sequence shown here is derived from an EMBL/GenBank/DDBJ whole genome shotgun (WGS) entry which is preliminary data.</text>
</comment>
<dbReference type="Pfam" id="PF10276">
    <property type="entry name" value="zf-CHCC"/>
    <property type="match status" value="1"/>
</dbReference>